<dbReference type="PIRSF" id="PIRSF000477">
    <property type="entry name" value="PurNPase"/>
    <property type="match status" value="1"/>
</dbReference>
<feature type="domain" description="Nucleoside phosphorylase" evidence="16">
    <location>
        <begin position="31"/>
        <end position="283"/>
    </location>
</feature>
<evidence type="ECO:0000256" key="15">
    <source>
        <dbReference type="PIRSR" id="PIRSR000477-2"/>
    </source>
</evidence>
<comment type="catalytic activity">
    <reaction evidence="9 14">
        <text>inosine + phosphate = alpha-D-ribose 1-phosphate + hypoxanthine</text>
        <dbReference type="Rhea" id="RHEA:27646"/>
        <dbReference type="ChEBI" id="CHEBI:17368"/>
        <dbReference type="ChEBI" id="CHEBI:17596"/>
        <dbReference type="ChEBI" id="CHEBI:43474"/>
        <dbReference type="ChEBI" id="CHEBI:57720"/>
        <dbReference type="EC" id="2.4.2.1"/>
    </reaction>
</comment>
<dbReference type="Gene3D" id="3.40.50.1580">
    <property type="entry name" value="Nucleoside phosphorylase domain"/>
    <property type="match status" value="1"/>
</dbReference>
<organism evidence="17 18">
    <name type="scientific">Muraenolepis orangiensis</name>
    <name type="common">Patagonian moray cod</name>
    <dbReference type="NCBI Taxonomy" id="630683"/>
    <lineage>
        <taxon>Eukaryota</taxon>
        <taxon>Metazoa</taxon>
        <taxon>Chordata</taxon>
        <taxon>Craniata</taxon>
        <taxon>Vertebrata</taxon>
        <taxon>Euteleostomi</taxon>
        <taxon>Actinopterygii</taxon>
        <taxon>Neopterygii</taxon>
        <taxon>Teleostei</taxon>
        <taxon>Neoteleostei</taxon>
        <taxon>Acanthomorphata</taxon>
        <taxon>Zeiogadaria</taxon>
        <taxon>Gadariae</taxon>
        <taxon>Gadiformes</taxon>
        <taxon>Muraenolepidoidei</taxon>
        <taxon>Muraenolepididae</taxon>
        <taxon>Muraenolepis</taxon>
    </lineage>
</organism>
<dbReference type="InterPro" id="IPR011268">
    <property type="entry name" value="Purine_phosphorylase"/>
</dbReference>
<accession>A0A9Q0DYF3</accession>
<evidence type="ECO:0000256" key="6">
    <source>
        <dbReference type="ARBA" id="ARBA00022676"/>
    </source>
</evidence>
<feature type="binding site" evidence="15">
    <location>
        <position position="247"/>
    </location>
    <ligand>
        <name>a purine D-ribonucleoside</name>
        <dbReference type="ChEBI" id="CHEBI:142355"/>
    </ligand>
</feature>
<feature type="binding site" evidence="15">
    <location>
        <position position="38"/>
    </location>
    <ligand>
        <name>phosphate</name>
        <dbReference type="ChEBI" id="CHEBI:43474"/>
    </ligand>
</feature>
<dbReference type="InterPro" id="IPR000845">
    <property type="entry name" value="Nucleoside_phosphorylase_d"/>
</dbReference>
<evidence type="ECO:0000256" key="11">
    <source>
        <dbReference type="ARBA" id="ARBA00023950"/>
    </source>
</evidence>
<dbReference type="CDD" id="cd09009">
    <property type="entry name" value="PNP-EcPNPII_like"/>
    <property type="match status" value="1"/>
</dbReference>
<gene>
    <name evidence="17" type="ORF">NHX12_003256</name>
</gene>
<dbReference type="Proteomes" id="UP001148018">
    <property type="component" value="Unassembled WGS sequence"/>
</dbReference>
<dbReference type="NCBIfam" id="NF006054">
    <property type="entry name" value="PRK08202.1"/>
    <property type="match status" value="1"/>
</dbReference>
<keyword evidence="8" id="KW-0660">Purine salvage</keyword>
<feature type="binding site" evidence="15">
    <location>
        <position position="224"/>
    </location>
    <ligand>
        <name>phosphate</name>
        <dbReference type="ChEBI" id="CHEBI:43474"/>
    </ligand>
</feature>
<dbReference type="InterPro" id="IPR018099">
    <property type="entry name" value="Purine_phosphorylase-2_CS"/>
</dbReference>
<comment type="catalytic activity">
    <reaction evidence="10 14">
        <text>2'-deoxyguanosine + phosphate = 2-deoxy-alpha-D-ribose 1-phosphate + guanine</text>
        <dbReference type="Rhea" id="RHEA:27738"/>
        <dbReference type="ChEBI" id="CHEBI:16235"/>
        <dbReference type="ChEBI" id="CHEBI:17172"/>
        <dbReference type="ChEBI" id="CHEBI:43474"/>
        <dbReference type="ChEBI" id="CHEBI:57259"/>
        <dbReference type="EC" id="2.4.2.1"/>
    </reaction>
</comment>
<keyword evidence="6 14" id="KW-0328">Glycosyltransferase</keyword>
<dbReference type="GO" id="GO:0005737">
    <property type="term" value="C:cytoplasm"/>
    <property type="evidence" value="ECO:0007669"/>
    <property type="project" value="TreeGrafter"/>
</dbReference>
<comment type="catalytic activity">
    <reaction evidence="11 14">
        <text>2'-deoxyinosine + phosphate = 2-deoxy-alpha-D-ribose 1-phosphate + hypoxanthine</text>
        <dbReference type="Rhea" id="RHEA:27750"/>
        <dbReference type="ChEBI" id="CHEBI:17368"/>
        <dbReference type="ChEBI" id="CHEBI:28997"/>
        <dbReference type="ChEBI" id="CHEBI:43474"/>
        <dbReference type="ChEBI" id="CHEBI:57259"/>
        <dbReference type="EC" id="2.4.2.1"/>
    </reaction>
</comment>
<proteinExistence type="inferred from homology"/>
<feature type="binding site" evidence="15">
    <location>
        <position position="121"/>
    </location>
    <ligand>
        <name>phosphate</name>
        <dbReference type="ChEBI" id="CHEBI:43474"/>
    </ligand>
</feature>
<dbReference type="OrthoDB" id="10261782at2759"/>
<keyword evidence="7 14" id="KW-0808">Transferase</keyword>
<dbReference type="NCBIfam" id="TIGR01700">
    <property type="entry name" value="PNPH"/>
    <property type="match status" value="1"/>
</dbReference>
<dbReference type="GO" id="GO:0006166">
    <property type="term" value="P:purine ribonucleoside salvage"/>
    <property type="evidence" value="ECO:0007669"/>
    <property type="project" value="UniProtKB-KW"/>
</dbReference>
<evidence type="ECO:0000256" key="5">
    <source>
        <dbReference type="ARBA" id="ARBA00013834"/>
    </source>
</evidence>
<protein>
    <recommendedName>
        <fullName evidence="5 14">Purine nucleoside phosphorylase</fullName>
        <ecNumber evidence="4 14">2.4.2.1</ecNumber>
    </recommendedName>
    <alternativeName>
        <fullName evidence="14">Inosine-guanosine phosphorylase</fullName>
    </alternativeName>
</protein>
<dbReference type="AlphaFoldDB" id="A0A9Q0DYF3"/>
<dbReference type="PANTHER" id="PTHR11904:SF26">
    <property type="entry name" value="PURINE NUCLEOSIDE PHOSPHORYLASE"/>
    <property type="match status" value="1"/>
</dbReference>
<dbReference type="EC" id="2.4.2.1" evidence="4 14"/>
<comment type="subunit">
    <text evidence="3">Homotrimer.</text>
</comment>
<evidence type="ECO:0000313" key="18">
    <source>
        <dbReference type="Proteomes" id="UP001148018"/>
    </source>
</evidence>
<dbReference type="InterPro" id="IPR035994">
    <property type="entry name" value="Nucleoside_phosphorylase_sf"/>
</dbReference>
<name>A0A9Q0DYF3_9TELE</name>
<comment type="function">
    <text evidence="14">The purine nucleoside phosphorylases catalyze the phosphorolytic breakdown of the N-glycosidic bond in the beta-(deoxy)ribonucleoside molecules, with the formation of the corresponding free purine bases and pentose-1-phosphate.</text>
</comment>
<feature type="binding site" evidence="15">
    <location>
        <position position="205"/>
    </location>
    <ligand>
        <name>a purine D-ribonucleoside</name>
        <dbReference type="ChEBI" id="CHEBI:142355"/>
    </ligand>
</feature>
<dbReference type="InterPro" id="IPR011270">
    <property type="entry name" value="Pur_Nuc_Pase_Ino/Guo-sp"/>
</dbReference>
<dbReference type="SUPFAM" id="SSF53167">
    <property type="entry name" value="Purine and uridine phosphorylases"/>
    <property type="match status" value="1"/>
</dbReference>
<comment type="catalytic activity">
    <reaction evidence="12 14">
        <text>guanosine + phosphate = alpha-D-ribose 1-phosphate + guanine</text>
        <dbReference type="Rhea" id="RHEA:13233"/>
        <dbReference type="ChEBI" id="CHEBI:16235"/>
        <dbReference type="ChEBI" id="CHEBI:16750"/>
        <dbReference type="ChEBI" id="CHEBI:43474"/>
        <dbReference type="ChEBI" id="CHEBI:57720"/>
        <dbReference type="EC" id="2.4.2.1"/>
    </reaction>
</comment>
<dbReference type="PANTHER" id="PTHR11904">
    <property type="entry name" value="METHYLTHIOADENOSINE/PURINE NUCLEOSIDE PHOSPHORYLASE"/>
    <property type="match status" value="1"/>
</dbReference>
<comment type="function">
    <text evidence="13">Catalyzes the phosphorolytic breakdown of the N-glycosidic bond in the beta-(deoxy)ribonucleoside molecules, with the formation of the corresponding free purine bases and pentose-1-phosphate. Preferentially acts on 6-oxopurine nucleosides including inosine and guanosine.</text>
</comment>
<feature type="binding site" evidence="15">
    <location>
        <begin position="89"/>
        <end position="91"/>
    </location>
    <ligand>
        <name>phosphate</name>
        <dbReference type="ChEBI" id="CHEBI:43474"/>
    </ligand>
</feature>
<evidence type="ECO:0000256" key="3">
    <source>
        <dbReference type="ARBA" id="ARBA00011233"/>
    </source>
</evidence>
<evidence type="ECO:0000259" key="16">
    <source>
        <dbReference type="Pfam" id="PF01048"/>
    </source>
</evidence>
<dbReference type="NCBIfam" id="TIGR01697">
    <property type="entry name" value="PNPH-PUNA-XAPA"/>
    <property type="match status" value="1"/>
</dbReference>
<feature type="binding site" evidence="15">
    <location>
        <position position="69"/>
    </location>
    <ligand>
        <name>phosphate</name>
        <dbReference type="ChEBI" id="CHEBI:43474"/>
    </ligand>
</feature>
<comment type="similarity">
    <text evidence="2 14">Belongs to the PNP/MTAP phosphorylase family.</text>
</comment>
<evidence type="ECO:0000256" key="8">
    <source>
        <dbReference type="ARBA" id="ARBA00022726"/>
    </source>
</evidence>
<evidence type="ECO:0000256" key="14">
    <source>
        <dbReference type="PIRNR" id="PIRNR000477"/>
    </source>
</evidence>
<dbReference type="PROSITE" id="PS01240">
    <property type="entry name" value="PNP_MTAP_2"/>
    <property type="match status" value="1"/>
</dbReference>
<evidence type="ECO:0000256" key="13">
    <source>
        <dbReference type="ARBA" id="ARBA00054498"/>
    </source>
</evidence>
<dbReference type="EMBL" id="JANIIK010000110">
    <property type="protein sequence ID" value="KAJ3596856.1"/>
    <property type="molecule type" value="Genomic_DNA"/>
</dbReference>
<dbReference type="GO" id="GO:0004731">
    <property type="term" value="F:purine-nucleoside phosphorylase activity"/>
    <property type="evidence" value="ECO:0007669"/>
    <property type="project" value="UniProtKB-EC"/>
</dbReference>
<keyword evidence="18" id="KW-1185">Reference proteome</keyword>
<evidence type="ECO:0000256" key="1">
    <source>
        <dbReference type="ARBA" id="ARBA00005058"/>
    </source>
</evidence>
<dbReference type="FunFam" id="3.40.50.1580:FF:000004">
    <property type="entry name" value="Purine nucleoside phosphorylase"/>
    <property type="match status" value="1"/>
</dbReference>
<reference evidence="17" key="1">
    <citation type="submission" date="2022-07" db="EMBL/GenBank/DDBJ databases">
        <title>Chromosome-level genome of Muraenolepis orangiensis.</title>
        <authorList>
            <person name="Kim J."/>
        </authorList>
    </citation>
    <scope>NUCLEOTIDE SEQUENCE</scope>
    <source>
        <strain evidence="17">KU_S4_2022</strain>
        <tissue evidence="17">Muscle</tissue>
    </source>
</reference>
<comment type="caution">
    <text evidence="17">The sequence shown here is derived from an EMBL/GenBank/DDBJ whole genome shotgun (WGS) entry which is preliminary data.</text>
</comment>
<comment type="pathway">
    <text evidence="1 14">Purine metabolism; purine nucleoside salvage.</text>
</comment>
<evidence type="ECO:0000256" key="10">
    <source>
        <dbReference type="ARBA" id="ARBA00023929"/>
    </source>
</evidence>
<evidence type="ECO:0000256" key="2">
    <source>
        <dbReference type="ARBA" id="ARBA00006751"/>
    </source>
</evidence>
<dbReference type="Pfam" id="PF01048">
    <property type="entry name" value="PNP_UDP_1"/>
    <property type="match status" value="1"/>
</dbReference>
<sequence length="286" mass="31180">MEAESSSIHCRYENYQETAEWLKANTDHRPRVAIICGSGLGGLAELLGQRDEFSYKDIPGFPQSTVQGHAGKLVFGTLEGQVCVCMQGRFHLYEGYDVFQVTYPIRVLSLLGVDTLIVTNAAGGLNPTFSVGDIMVIHDHINLPGFVGQNPLCGPNDDRFGERFLCMSDAYDRNLVNLAVQMAKEEGCGPLQQGVYCMVGGPCFETVAESKALHQLGADAVGMSTVPEVVVARHCGLKVLGLTLITNMVVMVYDSPQKANHKEVLETTAKRTEDIRKLLGSIIPKM</sequence>
<evidence type="ECO:0000256" key="7">
    <source>
        <dbReference type="ARBA" id="ARBA00022679"/>
    </source>
</evidence>
<evidence type="ECO:0000313" key="17">
    <source>
        <dbReference type="EMBL" id="KAJ3596856.1"/>
    </source>
</evidence>
<evidence type="ECO:0000256" key="12">
    <source>
        <dbReference type="ARBA" id="ARBA00023970"/>
    </source>
</evidence>
<evidence type="ECO:0000256" key="9">
    <source>
        <dbReference type="ARBA" id="ARBA00023918"/>
    </source>
</evidence>
<evidence type="ECO:0000256" key="4">
    <source>
        <dbReference type="ARBA" id="ARBA00011886"/>
    </source>
</evidence>